<dbReference type="OrthoDB" id="3431291at2"/>
<protein>
    <submittedName>
        <fullName evidence="1">Uncharacterized protein</fullName>
    </submittedName>
</protein>
<organism evidence="1 2">
    <name type="scientific">Nocardia stercoris</name>
    <dbReference type="NCBI Taxonomy" id="2483361"/>
    <lineage>
        <taxon>Bacteria</taxon>
        <taxon>Bacillati</taxon>
        <taxon>Actinomycetota</taxon>
        <taxon>Actinomycetes</taxon>
        <taxon>Mycobacteriales</taxon>
        <taxon>Nocardiaceae</taxon>
        <taxon>Nocardia</taxon>
    </lineage>
</organism>
<dbReference type="Proteomes" id="UP000279275">
    <property type="component" value="Unassembled WGS sequence"/>
</dbReference>
<name>A0A3M2LF76_9NOCA</name>
<sequence length="64" mass="6940">MTDDPIGVLRRWTEAGGSWRVVARRGAVVTVALCDCGGDAEMDRISSTDPALLEFLGDRTRSDD</sequence>
<accession>A0A3M2LF76</accession>
<dbReference type="AlphaFoldDB" id="A0A3M2LF76"/>
<keyword evidence="2" id="KW-1185">Reference proteome</keyword>
<dbReference type="RefSeq" id="WP_122187524.1">
    <property type="nucleotide sequence ID" value="NZ_RFFH01000003.1"/>
</dbReference>
<evidence type="ECO:0000313" key="2">
    <source>
        <dbReference type="Proteomes" id="UP000279275"/>
    </source>
</evidence>
<gene>
    <name evidence="1" type="ORF">EBN03_09150</name>
</gene>
<comment type="caution">
    <text evidence="1">The sequence shown here is derived from an EMBL/GenBank/DDBJ whole genome shotgun (WGS) entry which is preliminary data.</text>
</comment>
<evidence type="ECO:0000313" key="1">
    <source>
        <dbReference type="EMBL" id="RMI33328.1"/>
    </source>
</evidence>
<reference evidence="1 2" key="1">
    <citation type="submission" date="2018-10" db="EMBL/GenBank/DDBJ databases">
        <title>Isolation from cow dung.</title>
        <authorList>
            <person name="Ling L."/>
        </authorList>
    </citation>
    <scope>NUCLEOTIDE SEQUENCE [LARGE SCALE GENOMIC DNA]</scope>
    <source>
        <strain evidence="1 2">NEAU-LL90</strain>
    </source>
</reference>
<proteinExistence type="predicted"/>
<dbReference type="EMBL" id="RFFH01000003">
    <property type="protein sequence ID" value="RMI33328.1"/>
    <property type="molecule type" value="Genomic_DNA"/>
</dbReference>